<dbReference type="GO" id="GO:0003677">
    <property type="term" value="F:DNA binding"/>
    <property type="evidence" value="ECO:0007669"/>
    <property type="project" value="UniProtKB-KW"/>
</dbReference>
<dbReference type="InterPro" id="IPR012318">
    <property type="entry name" value="HTH_CRP"/>
</dbReference>
<dbReference type="OrthoDB" id="6881322at2"/>
<dbReference type="CDD" id="cd00038">
    <property type="entry name" value="CAP_ED"/>
    <property type="match status" value="1"/>
</dbReference>
<feature type="domain" description="Cyclic nucleotide-binding" evidence="4">
    <location>
        <begin position="15"/>
        <end position="118"/>
    </location>
</feature>
<evidence type="ECO:0000259" key="4">
    <source>
        <dbReference type="PROSITE" id="PS50042"/>
    </source>
</evidence>
<dbReference type="InterPro" id="IPR000595">
    <property type="entry name" value="cNMP-bd_dom"/>
</dbReference>
<accession>A4C3Y3</accession>
<dbReference type="Pfam" id="PF00027">
    <property type="entry name" value="cNMP_binding"/>
    <property type="match status" value="1"/>
</dbReference>
<dbReference type="SUPFAM" id="SSF46785">
    <property type="entry name" value="Winged helix' DNA-binding domain"/>
    <property type="match status" value="1"/>
</dbReference>
<dbReference type="PROSITE" id="PS50042">
    <property type="entry name" value="CNMP_BINDING_3"/>
    <property type="match status" value="1"/>
</dbReference>
<dbReference type="STRING" id="87626.PTD2_01811"/>
<organism evidence="5 6">
    <name type="scientific">Pseudoalteromonas tunicata D2</name>
    <dbReference type="NCBI Taxonomy" id="87626"/>
    <lineage>
        <taxon>Bacteria</taxon>
        <taxon>Pseudomonadati</taxon>
        <taxon>Pseudomonadota</taxon>
        <taxon>Gammaproteobacteria</taxon>
        <taxon>Alteromonadales</taxon>
        <taxon>Pseudoalteromonadaceae</taxon>
        <taxon>Pseudoalteromonas</taxon>
    </lineage>
</organism>
<reference evidence="5 6" key="1">
    <citation type="submission" date="2006-02" db="EMBL/GenBank/DDBJ databases">
        <authorList>
            <person name="Moran M.A."/>
            <person name="Kjelleberg S."/>
            <person name="Egan S."/>
            <person name="Saunders N."/>
            <person name="Thomas T."/>
            <person name="Ferriera S."/>
            <person name="Johnson J."/>
            <person name="Kravitz S."/>
            <person name="Halpern A."/>
            <person name="Remington K."/>
            <person name="Beeson K."/>
            <person name="Tran B."/>
            <person name="Rogers Y.-H."/>
            <person name="Friedman R."/>
            <person name="Venter J.C."/>
        </authorList>
    </citation>
    <scope>NUCLEOTIDE SEQUENCE [LARGE SCALE GENOMIC DNA]</scope>
    <source>
        <strain evidence="5 6">D2</strain>
    </source>
</reference>
<evidence type="ECO:0000313" key="5">
    <source>
        <dbReference type="EMBL" id="EAR30265.1"/>
    </source>
</evidence>
<dbReference type="RefSeq" id="WP_009836565.1">
    <property type="nucleotide sequence ID" value="NZ_AAOH01000001.1"/>
</dbReference>
<sequence length="230" mass="26296">MTKLQLKHLLQSDAWFSQLPINLQDFLVNEGQVIAFGEQQAIFYRDDEPNGFYAILSGSVNILGLDQFGNQAMLALLTSISWFGEISLIDAAPRTHDAMTLEQTQLFFIKQQKITSFLALNPTCWRYFAKLMSHKLRMMFVAYEDLRLLSAKKRIIKQLCLLAENYTFSEQPNLTFSLNQSHLSALAATSRQTCNQVLNELVADDILKLSTLKIEIINLTKLKLQLMIEQ</sequence>
<dbReference type="InterPro" id="IPR036390">
    <property type="entry name" value="WH_DNA-bd_sf"/>
</dbReference>
<keyword evidence="6" id="KW-1185">Reference proteome</keyword>
<name>A4C3Y3_9GAMM</name>
<dbReference type="Proteomes" id="UP000006201">
    <property type="component" value="Unassembled WGS sequence"/>
</dbReference>
<evidence type="ECO:0000256" key="1">
    <source>
        <dbReference type="ARBA" id="ARBA00023015"/>
    </source>
</evidence>
<proteinExistence type="predicted"/>
<evidence type="ECO:0000256" key="3">
    <source>
        <dbReference type="ARBA" id="ARBA00023163"/>
    </source>
</evidence>
<comment type="caution">
    <text evidence="5">The sequence shown here is derived from an EMBL/GenBank/DDBJ whole genome shotgun (WGS) entry which is preliminary data.</text>
</comment>
<dbReference type="GO" id="GO:0006355">
    <property type="term" value="P:regulation of DNA-templated transcription"/>
    <property type="evidence" value="ECO:0007669"/>
    <property type="project" value="InterPro"/>
</dbReference>
<evidence type="ECO:0000256" key="2">
    <source>
        <dbReference type="ARBA" id="ARBA00023125"/>
    </source>
</evidence>
<keyword evidence="1" id="KW-0805">Transcription regulation</keyword>
<dbReference type="HOGENOM" id="CLU_075053_3_4_6"/>
<dbReference type="SUPFAM" id="SSF51206">
    <property type="entry name" value="cAMP-binding domain-like"/>
    <property type="match status" value="1"/>
</dbReference>
<dbReference type="eggNOG" id="COG0664">
    <property type="taxonomic scope" value="Bacteria"/>
</dbReference>
<dbReference type="Pfam" id="PF13545">
    <property type="entry name" value="HTH_Crp_2"/>
    <property type="match status" value="1"/>
</dbReference>
<protein>
    <submittedName>
        <fullName evidence="5">Transcriptional regulator, putative</fullName>
    </submittedName>
</protein>
<dbReference type="EMBL" id="AAOH01000001">
    <property type="protein sequence ID" value="EAR30265.1"/>
    <property type="molecule type" value="Genomic_DNA"/>
</dbReference>
<keyword evidence="2" id="KW-0238">DNA-binding</keyword>
<evidence type="ECO:0000313" key="6">
    <source>
        <dbReference type="Proteomes" id="UP000006201"/>
    </source>
</evidence>
<dbReference type="InterPro" id="IPR036388">
    <property type="entry name" value="WH-like_DNA-bd_sf"/>
</dbReference>
<dbReference type="PANTHER" id="PTHR47823">
    <property type="entry name" value="ION_TRANS DOMAIN-CONTAINING PROTEIN"/>
    <property type="match status" value="1"/>
</dbReference>
<dbReference type="InterPro" id="IPR014710">
    <property type="entry name" value="RmlC-like_jellyroll"/>
</dbReference>
<dbReference type="AlphaFoldDB" id="A4C3Y3"/>
<dbReference type="PANTHER" id="PTHR47823:SF9">
    <property type="entry name" value="CHROMOSOME UNDETERMINED SCAFFOLD_10, WHOLE GENOME SHOTGUN SEQUENCE"/>
    <property type="match status" value="1"/>
</dbReference>
<gene>
    <name evidence="5" type="ORF">PTD2_01811</name>
</gene>
<keyword evidence="3" id="KW-0804">Transcription</keyword>
<dbReference type="InterPro" id="IPR018490">
    <property type="entry name" value="cNMP-bd_dom_sf"/>
</dbReference>
<dbReference type="Gene3D" id="2.60.120.10">
    <property type="entry name" value="Jelly Rolls"/>
    <property type="match status" value="1"/>
</dbReference>
<dbReference type="Gene3D" id="1.10.10.10">
    <property type="entry name" value="Winged helix-like DNA-binding domain superfamily/Winged helix DNA-binding domain"/>
    <property type="match status" value="1"/>
</dbReference>